<keyword evidence="2" id="KW-0238">DNA-binding</keyword>
<proteinExistence type="predicted"/>
<protein>
    <submittedName>
        <fullName evidence="5">LexA family transcriptional regulator</fullName>
    </submittedName>
</protein>
<dbReference type="InterPro" id="IPR010982">
    <property type="entry name" value="Lambda_DNA-bd_dom_sf"/>
</dbReference>
<evidence type="ECO:0000256" key="3">
    <source>
        <dbReference type="ARBA" id="ARBA00023163"/>
    </source>
</evidence>
<gene>
    <name evidence="5" type="ORF">HV064_25140</name>
    <name evidence="6" type="ORF">HV234_16130</name>
</gene>
<name>A0A839CPV1_9ENTR</name>
<accession>A0A839CPV1</accession>
<dbReference type="PANTHER" id="PTHR40661">
    <property type="match status" value="1"/>
</dbReference>
<feature type="domain" description="HTH cro/C1-type" evidence="4">
    <location>
        <begin position="14"/>
        <end position="68"/>
    </location>
</feature>
<evidence type="ECO:0000313" key="8">
    <source>
        <dbReference type="Proteomes" id="UP000557483"/>
    </source>
</evidence>
<sequence length="231" mass="25813">MKLWRDSVATANMIQELLKEKGWSKAELARQLGVSTQTVVYWTKGTTVPRGKRLAQLSEISGYSQSWFLGEGQPASFPSSVQKEDTDSVKFKVLDIEFSCGDGASVRGDFIDVVRSIELDPEYARQVVGNRPFKNIEIGNARGDSMSPTIAPGDLLFLDKTITYFDGDGIYAFCFEGECYVKRLQKIGSKIVVLSDNTNYQSWSIEKDALDMLYIQSKVISSVPFNINRFG</sequence>
<evidence type="ECO:0000256" key="2">
    <source>
        <dbReference type="ARBA" id="ARBA00023125"/>
    </source>
</evidence>
<dbReference type="SUPFAM" id="SSF51306">
    <property type="entry name" value="LexA/Signal peptidase"/>
    <property type="match status" value="1"/>
</dbReference>
<evidence type="ECO:0000313" key="6">
    <source>
        <dbReference type="EMBL" id="QLO52944.1"/>
    </source>
</evidence>
<dbReference type="PANTHER" id="PTHR40661:SF3">
    <property type="entry name" value="FELS-1 PROPHAGE TRANSCRIPTIONAL REGULATOR"/>
    <property type="match status" value="1"/>
</dbReference>
<organism evidence="5 8">
    <name type="scientific">Klebsiella grimontii</name>
    <dbReference type="NCBI Taxonomy" id="2058152"/>
    <lineage>
        <taxon>Bacteria</taxon>
        <taxon>Pseudomonadati</taxon>
        <taxon>Pseudomonadota</taxon>
        <taxon>Gammaproteobacteria</taxon>
        <taxon>Enterobacterales</taxon>
        <taxon>Enterobacteriaceae</taxon>
        <taxon>Klebsiella/Raoultella group</taxon>
        <taxon>Klebsiella</taxon>
    </lineage>
</organism>
<reference evidence="6" key="2">
    <citation type="journal article" date="2021" name="Microb. Genom.">
        <title>A genomic epidemiological study shows that prevalence of antimicrobial resistance in Enterobacterales is associated with the livestock host, as well as antimicrobial usage.</title>
        <authorList>
            <person name="AbuOun M."/>
            <person name="Jones H."/>
            <person name="Stubberfield E."/>
            <person name="Gilson D."/>
            <person name="Shaw L.P."/>
            <person name="Hubbard A.T.M."/>
            <person name="Chau K.K."/>
            <person name="Sebra R."/>
            <person name="Peto T.E.A."/>
            <person name="Crook D.W."/>
            <person name="Read D.S."/>
            <person name="Gweon H.S."/>
            <person name="Walker A.S."/>
            <person name="Stoesser N."/>
            <person name="Smith R.P."/>
            <person name="Anjum M.F."/>
            <person name="On Behalf Of The Rehab Consortium."/>
        </authorList>
    </citation>
    <scope>NUCLEOTIDE SEQUENCE</scope>
    <source>
        <strain evidence="6">RHBSTW-00555</strain>
    </source>
</reference>
<dbReference type="Pfam" id="PF00717">
    <property type="entry name" value="Peptidase_S24"/>
    <property type="match status" value="1"/>
</dbReference>
<dbReference type="Proteomes" id="UP000510937">
    <property type="component" value="Chromosome"/>
</dbReference>
<dbReference type="CDD" id="cd00093">
    <property type="entry name" value="HTH_XRE"/>
    <property type="match status" value="1"/>
</dbReference>
<keyword evidence="1" id="KW-0805">Transcription regulation</keyword>
<evidence type="ECO:0000256" key="1">
    <source>
        <dbReference type="ARBA" id="ARBA00023015"/>
    </source>
</evidence>
<dbReference type="CDD" id="cd06529">
    <property type="entry name" value="S24_LexA-like"/>
    <property type="match status" value="1"/>
</dbReference>
<dbReference type="Proteomes" id="UP000557483">
    <property type="component" value="Unassembled WGS sequence"/>
</dbReference>
<keyword evidence="3" id="KW-0804">Transcription</keyword>
<dbReference type="SMART" id="SM00530">
    <property type="entry name" value="HTH_XRE"/>
    <property type="match status" value="1"/>
</dbReference>
<dbReference type="InterPro" id="IPR015927">
    <property type="entry name" value="Peptidase_S24_S26A/B/C"/>
</dbReference>
<dbReference type="EMBL" id="JABXRN010000001">
    <property type="protein sequence ID" value="MBA8127160.1"/>
    <property type="molecule type" value="Genomic_DNA"/>
</dbReference>
<dbReference type="InterPro" id="IPR039418">
    <property type="entry name" value="LexA-like"/>
</dbReference>
<dbReference type="Gene3D" id="1.10.260.40">
    <property type="entry name" value="lambda repressor-like DNA-binding domains"/>
    <property type="match status" value="1"/>
</dbReference>
<dbReference type="InterPro" id="IPR036286">
    <property type="entry name" value="LexA/Signal_pep-like_sf"/>
</dbReference>
<evidence type="ECO:0000313" key="5">
    <source>
        <dbReference type="EMBL" id="MBA8127160.1"/>
    </source>
</evidence>
<dbReference type="PROSITE" id="PS50943">
    <property type="entry name" value="HTH_CROC1"/>
    <property type="match status" value="1"/>
</dbReference>
<reference evidence="7 8" key="1">
    <citation type="submission" date="2020-06" db="EMBL/GenBank/DDBJ databases">
        <title>REHAB project genomes.</title>
        <authorList>
            <person name="Shaw L.P."/>
        </authorList>
    </citation>
    <scope>NUCLEOTIDE SEQUENCE [LARGE SCALE GENOMIC DNA]</scope>
    <source>
        <strain evidence="5 8">RHBSTW-00092</strain>
        <strain evidence="7">RHBSTW-00555</strain>
    </source>
</reference>
<evidence type="ECO:0000259" key="4">
    <source>
        <dbReference type="PROSITE" id="PS50943"/>
    </source>
</evidence>
<dbReference type="Pfam" id="PF01381">
    <property type="entry name" value="HTH_3"/>
    <property type="match status" value="1"/>
</dbReference>
<dbReference type="SUPFAM" id="SSF47413">
    <property type="entry name" value="lambda repressor-like DNA-binding domains"/>
    <property type="match status" value="1"/>
</dbReference>
<dbReference type="InterPro" id="IPR001387">
    <property type="entry name" value="Cro/C1-type_HTH"/>
</dbReference>
<dbReference type="EMBL" id="CP055315">
    <property type="protein sequence ID" value="QLO52944.1"/>
    <property type="molecule type" value="Genomic_DNA"/>
</dbReference>
<dbReference type="Gene3D" id="2.10.109.10">
    <property type="entry name" value="Umud Fragment, subunit A"/>
    <property type="match status" value="1"/>
</dbReference>
<dbReference type="GO" id="GO:0003677">
    <property type="term" value="F:DNA binding"/>
    <property type="evidence" value="ECO:0007669"/>
    <property type="project" value="UniProtKB-KW"/>
</dbReference>
<dbReference type="AlphaFoldDB" id="A0A839CPV1"/>
<evidence type="ECO:0000313" key="7">
    <source>
        <dbReference type="Proteomes" id="UP000510937"/>
    </source>
</evidence>